<accession>A0A9J6EHP3</accession>
<feature type="domain" description="CCHC-type" evidence="3">
    <location>
        <begin position="149"/>
        <end position="164"/>
    </location>
</feature>
<keyword evidence="5" id="KW-1185">Reference proteome</keyword>
<keyword evidence="1" id="KW-0479">Metal-binding</keyword>
<protein>
    <recommendedName>
        <fullName evidence="3">CCHC-type domain-containing protein</fullName>
    </recommendedName>
</protein>
<evidence type="ECO:0000313" key="5">
    <source>
        <dbReference type="Proteomes" id="UP000821866"/>
    </source>
</evidence>
<dbReference type="EMBL" id="JABSTU010000004">
    <property type="protein sequence ID" value="KAH8033767.1"/>
    <property type="molecule type" value="Genomic_DNA"/>
</dbReference>
<name>A0A9J6EHP3_RHIMP</name>
<gene>
    <name evidence="4" type="ORF">HPB51_015799</name>
</gene>
<evidence type="ECO:0000256" key="1">
    <source>
        <dbReference type="PROSITE-ProRule" id="PRU00047"/>
    </source>
</evidence>
<dbReference type="AlphaFoldDB" id="A0A9J6EHP3"/>
<dbReference type="GO" id="GO:0003676">
    <property type="term" value="F:nucleic acid binding"/>
    <property type="evidence" value="ECO:0007669"/>
    <property type="project" value="InterPro"/>
</dbReference>
<reference evidence="4" key="2">
    <citation type="submission" date="2021-09" db="EMBL/GenBank/DDBJ databases">
        <authorList>
            <person name="Jia N."/>
            <person name="Wang J."/>
            <person name="Shi W."/>
            <person name="Du L."/>
            <person name="Sun Y."/>
            <person name="Zhan W."/>
            <person name="Jiang J."/>
            <person name="Wang Q."/>
            <person name="Zhang B."/>
            <person name="Ji P."/>
            <person name="Sakyi L.B."/>
            <person name="Cui X."/>
            <person name="Yuan T."/>
            <person name="Jiang B."/>
            <person name="Yang W."/>
            <person name="Lam T.T.-Y."/>
            <person name="Chang Q."/>
            <person name="Ding S."/>
            <person name="Wang X."/>
            <person name="Zhu J."/>
            <person name="Ruan X."/>
            <person name="Zhao L."/>
            <person name="Wei J."/>
            <person name="Que T."/>
            <person name="Du C."/>
            <person name="Cheng J."/>
            <person name="Dai P."/>
            <person name="Han X."/>
            <person name="Huang E."/>
            <person name="Gao Y."/>
            <person name="Liu J."/>
            <person name="Shao H."/>
            <person name="Ye R."/>
            <person name="Li L."/>
            <person name="Wei W."/>
            <person name="Wang X."/>
            <person name="Wang C."/>
            <person name="Huo Q."/>
            <person name="Li W."/>
            <person name="Guo W."/>
            <person name="Chen H."/>
            <person name="Chen S."/>
            <person name="Zhou L."/>
            <person name="Zhou L."/>
            <person name="Ni X."/>
            <person name="Tian J."/>
            <person name="Zhou Y."/>
            <person name="Sheng Y."/>
            <person name="Liu T."/>
            <person name="Pan Y."/>
            <person name="Xia L."/>
            <person name="Li J."/>
            <person name="Zhao F."/>
            <person name="Cao W."/>
        </authorList>
    </citation>
    <scope>NUCLEOTIDE SEQUENCE</scope>
    <source>
        <strain evidence="4">Rmic-2018</strain>
        <tissue evidence="4">Larvae</tissue>
    </source>
</reference>
<keyword evidence="1" id="KW-0863">Zinc-finger</keyword>
<feature type="compositionally biased region" description="Basic residues" evidence="2">
    <location>
        <begin position="283"/>
        <end position="295"/>
    </location>
</feature>
<evidence type="ECO:0000259" key="3">
    <source>
        <dbReference type="PROSITE" id="PS50158"/>
    </source>
</evidence>
<dbReference type="Proteomes" id="UP000821866">
    <property type="component" value="Chromosome 2"/>
</dbReference>
<organism evidence="4 5">
    <name type="scientific">Rhipicephalus microplus</name>
    <name type="common">Cattle tick</name>
    <name type="synonym">Boophilus microplus</name>
    <dbReference type="NCBI Taxonomy" id="6941"/>
    <lineage>
        <taxon>Eukaryota</taxon>
        <taxon>Metazoa</taxon>
        <taxon>Ecdysozoa</taxon>
        <taxon>Arthropoda</taxon>
        <taxon>Chelicerata</taxon>
        <taxon>Arachnida</taxon>
        <taxon>Acari</taxon>
        <taxon>Parasitiformes</taxon>
        <taxon>Ixodida</taxon>
        <taxon>Ixodoidea</taxon>
        <taxon>Ixodidae</taxon>
        <taxon>Rhipicephalinae</taxon>
        <taxon>Rhipicephalus</taxon>
        <taxon>Boophilus</taxon>
    </lineage>
</organism>
<dbReference type="PROSITE" id="PS50158">
    <property type="entry name" value="ZF_CCHC"/>
    <property type="match status" value="1"/>
</dbReference>
<keyword evidence="1" id="KW-0862">Zinc</keyword>
<reference evidence="4" key="1">
    <citation type="journal article" date="2020" name="Cell">
        <title>Large-Scale Comparative Analyses of Tick Genomes Elucidate Their Genetic Diversity and Vector Capacities.</title>
        <authorList>
            <consortium name="Tick Genome and Microbiome Consortium (TIGMIC)"/>
            <person name="Jia N."/>
            <person name="Wang J."/>
            <person name="Shi W."/>
            <person name="Du L."/>
            <person name="Sun Y."/>
            <person name="Zhan W."/>
            <person name="Jiang J.F."/>
            <person name="Wang Q."/>
            <person name="Zhang B."/>
            <person name="Ji P."/>
            <person name="Bell-Sakyi L."/>
            <person name="Cui X.M."/>
            <person name="Yuan T.T."/>
            <person name="Jiang B.G."/>
            <person name="Yang W.F."/>
            <person name="Lam T.T."/>
            <person name="Chang Q.C."/>
            <person name="Ding S.J."/>
            <person name="Wang X.J."/>
            <person name="Zhu J.G."/>
            <person name="Ruan X.D."/>
            <person name="Zhao L."/>
            <person name="Wei J.T."/>
            <person name="Ye R.Z."/>
            <person name="Que T.C."/>
            <person name="Du C.H."/>
            <person name="Zhou Y.H."/>
            <person name="Cheng J.X."/>
            <person name="Dai P.F."/>
            <person name="Guo W.B."/>
            <person name="Han X.H."/>
            <person name="Huang E.J."/>
            <person name="Li L.F."/>
            <person name="Wei W."/>
            <person name="Gao Y.C."/>
            <person name="Liu J.Z."/>
            <person name="Shao H.Z."/>
            <person name="Wang X."/>
            <person name="Wang C.C."/>
            <person name="Yang T.C."/>
            <person name="Huo Q.B."/>
            <person name="Li W."/>
            <person name="Chen H.Y."/>
            <person name="Chen S.E."/>
            <person name="Zhou L.G."/>
            <person name="Ni X.B."/>
            <person name="Tian J.H."/>
            <person name="Sheng Y."/>
            <person name="Liu T."/>
            <person name="Pan Y.S."/>
            <person name="Xia L.Y."/>
            <person name="Li J."/>
            <person name="Zhao F."/>
            <person name="Cao W.C."/>
        </authorList>
    </citation>
    <scope>NUCLEOTIDE SEQUENCE</scope>
    <source>
        <strain evidence="4">Rmic-2018</strain>
    </source>
</reference>
<feature type="compositionally biased region" description="Low complexity" evidence="2">
    <location>
        <begin position="226"/>
        <end position="243"/>
    </location>
</feature>
<feature type="region of interest" description="Disordered" evidence="2">
    <location>
        <begin position="202"/>
        <end position="312"/>
    </location>
</feature>
<dbReference type="InterPro" id="IPR001878">
    <property type="entry name" value="Znf_CCHC"/>
</dbReference>
<evidence type="ECO:0000256" key="2">
    <source>
        <dbReference type="SAM" id="MobiDB-lite"/>
    </source>
</evidence>
<dbReference type="GO" id="GO:0008270">
    <property type="term" value="F:zinc ion binding"/>
    <property type="evidence" value="ECO:0007669"/>
    <property type="project" value="UniProtKB-KW"/>
</dbReference>
<proteinExistence type="predicted"/>
<comment type="caution">
    <text evidence="4">The sequence shown here is derived from an EMBL/GenBank/DDBJ whole genome shotgun (WGS) entry which is preliminary data.</text>
</comment>
<sequence length="340" mass="37218">MGQDGAEHITDRMQYLPSGMRSIVATAGIKKLKASRMHFGAGTDGERLLERRSRREALIALSLHGPHDGYADQSRRRYAGVVHRISHEITPGEFLAEVEVPGYEVLTCRRLCNSGAMVLTFCGKRVSFFVNAYGQALRCYLYKRTIPHCRKCNKTGHREDVCPQPPDTPKCRVCGDSLSPNNHECRPSCMLCGGDHPTAAKPCPKRFLPPVDRRKPPRSATPTKKAQSPSPSPGRQSSASGSAARRRSHSRDKSGPKRGNSSSRSGFAGQPGSQGWHTDGTTHHHGQQSGSHKKAQTGVPPIPTPTPSSWESALLSLRRQKQQQLVQRARRVAQGNGALD</sequence>
<evidence type="ECO:0000313" key="4">
    <source>
        <dbReference type="EMBL" id="KAH8033767.1"/>
    </source>
</evidence>